<dbReference type="Proteomes" id="UP001165960">
    <property type="component" value="Unassembled WGS sequence"/>
</dbReference>
<gene>
    <name evidence="1" type="ORF">DSO57_1030458</name>
</gene>
<name>A0ACC2RFK2_9FUNG</name>
<accession>A0ACC2RFK2</accession>
<proteinExistence type="predicted"/>
<organism evidence="1 2">
    <name type="scientific">Entomophthora muscae</name>
    <dbReference type="NCBI Taxonomy" id="34485"/>
    <lineage>
        <taxon>Eukaryota</taxon>
        <taxon>Fungi</taxon>
        <taxon>Fungi incertae sedis</taxon>
        <taxon>Zoopagomycota</taxon>
        <taxon>Entomophthoromycotina</taxon>
        <taxon>Entomophthoromycetes</taxon>
        <taxon>Entomophthorales</taxon>
        <taxon>Entomophthoraceae</taxon>
        <taxon>Entomophthora</taxon>
    </lineage>
</organism>
<reference evidence="1" key="1">
    <citation type="submission" date="2022-04" db="EMBL/GenBank/DDBJ databases">
        <title>Genome of the entomopathogenic fungus Entomophthora muscae.</title>
        <authorList>
            <person name="Elya C."/>
            <person name="Lovett B.R."/>
            <person name="Lee E."/>
            <person name="Macias A.M."/>
            <person name="Hajek A.E."/>
            <person name="De Bivort B.L."/>
            <person name="Kasson M.T."/>
            <person name="De Fine Licht H.H."/>
            <person name="Stajich J.E."/>
        </authorList>
    </citation>
    <scope>NUCLEOTIDE SEQUENCE</scope>
    <source>
        <strain evidence="1">Berkeley</strain>
    </source>
</reference>
<evidence type="ECO:0000313" key="2">
    <source>
        <dbReference type="Proteomes" id="UP001165960"/>
    </source>
</evidence>
<dbReference type="EMBL" id="QTSX02007309">
    <property type="protein sequence ID" value="KAJ9048860.1"/>
    <property type="molecule type" value="Genomic_DNA"/>
</dbReference>
<comment type="caution">
    <text evidence="1">The sequence shown here is derived from an EMBL/GenBank/DDBJ whole genome shotgun (WGS) entry which is preliminary data.</text>
</comment>
<protein>
    <submittedName>
        <fullName evidence="1">Uncharacterized protein</fullName>
    </submittedName>
</protein>
<evidence type="ECO:0000313" key="1">
    <source>
        <dbReference type="EMBL" id="KAJ9048860.1"/>
    </source>
</evidence>
<keyword evidence="2" id="KW-1185">Reference proteome</keyword>
<sequence>MQNDTLEIGAKRMAAVRAAMCSQDKKMFYCGLMYLSFAASLEVNLNNTLLQVALGELSGSSLSSVLSVTVGVLSIGSIPIYSQSADYFGRPGLVMVALAIYLAGIGIQISAQSFEWFALGWVVSNLGLLGYNIQKAILMADLTSLKTRAILVSCETIPSTLNQWVSAFVAKPIADNLGWRVGFAIPTVFLVPAALNLVIFLYRIQAKGYRHYPQLLSHSEGTHIWTRVKQLSKSVDGVGQGLLLVGLLSVMLGLVLLGSSEKEWAAWYIPVLIFAGVVLLVGFFVWERRASEWIVPRRFFQGTTLGAMALILALRVDSGLNWQYLTLNLMISRRIDVTHVALLEKGFQLASLASCLASGFIMKRVNDYRPLLVVGAAINCIGIGLMIPARLPTSSDAFVVFSQAVTGVGAGMIDVSLLIAYQGSVPRKDIAAITAAAQIVSSIGSSIGSTIAGVVWTQLVPFLLSKYVPGEIDIKQAISNYKYVWGLPEHQFEPAAKAFGDAQMYITSLSCFMAGVAFFISIFYMSSVDLSNIQKFDASIEHANHLD</sequence>